<comment type="caution">
    <text evidence="2">The sequence shown here is derived from an EMBL/GenBank/DDBJ whole genome shotgun (WGS) entry which is preliminary data.</text>
</comment>
<dbReference type="Gene3D" id="3.20.20.10">
    <property type="entry name" value="Alanine racemase"/>
    <property type="match status" value="1"/>
</dbReference>
<dbReference type="AlphaFoldDB" id="A0A2T7UIG8"/>
<gene>
    <name evidence="2" type="ORF">H663_000165</name>
</gene>
<dbReference type="InterPro" id="IPR029066">
    <property type="entry name" value="PLP-binding_barrel"/>
</dbReference>
<dbReference type="PANTHER" id="PTHR28004:SF8">
    <property type="entry name" value="D-SERINE DEAMINASE"/>
    <property type="match status" value="1"/>
</dbReference>
<dbReference type="SMART" id="SM01119">
    <property type="entry name" value="D-ser_dehydrat"/>
    <property type="match status" value="1"/>
</dbReference>
<protein>
    <submittedName>
        <fullName evidence="2">Amino acid deaminase</fullName>
    </submittedName>
</protein>
<dbReference type="Proteomes" id="UP000037507">
    <property type="component" value="Unassembled WGS sequence"/>
</dbReference>
<evidence type="ECO:0000313" key="3">
    <source>
        <dbReference type="Proteomes" id="UP000037507"/>
    </source>
</evidence>
<dbReference type="RefSeq" id="WP_053169830.1">
    <property type="nucleotide sequence ID" value="NZ_LFYT02000001.1"/>
</dbReference>
<organism evidence="2 3">
    <name type="scientific">Limnohabitans planktonicus II-D5</name>
    <dbReference type="NCBI Taxonomy" id="1293045"/>
    <lineage>
        <taxon>Bacteria</taxon>
        <taxon>Pseudomonadati</taxon>
        <taxon>Pseudomonadota</taxon>
        <taxon>Betaproteobacteria</taxon>
        <taxon>Burkholderiales</taxon>
        <taxon>Comamonadaceae</taxon>
        <taxon>Limnohabitans</taxon>
    </lineage>
</organism>
<evidence type="ECO:0000259" key="1">
    <source>
        <dbReference type="SMART" id="SM01119"/>
    </source>
</evidence>
<dbReference type="STRING" id="1293045.H663_03310"/>
<keyword evidence="3" id="KW-1185">Reference proteome</keyword>
<dbReference type="PANTHER" id="PTHR28004">
    <property type="entry name" value="ZGC:162816-RELATED"/>
    <property type="match status" value="1"/>
</dbReference>
<dbReference type="EMBL" id="LFYT02000001">
    <property type="protein sequence ID" value="PVE44476.1"/>
    <property type="molecule type" value="Genomic_DNA"/>
</dbReference>
<sequence length="421" mass="46591">MQLNPTFKGYPGHLAPIDIQVVGQQGWQVLNGDLSFPLAVLKDSALQHNLQWMKDFCQTRGLDIAPHGKTTMSPELYARQLDAGAWGISFANVFQAGLGARHGVRRIIIANQVLQGVDLDCLSALLRAHEGLQVFFLIDSLAQLRLIEEWRVERQSSSVFTVLLELGIAGKRTGCRDHQEALTLAQSIRRSPAVQLAGIECYEGALATCNHEHDKDSVAALMARVQQIAMACEADACFETDEVIISAGGSAIFDLVAQHLTPHLNRPSRGILRSGCYLTHDHVQYRHHLKCVGERLNLQETLRPALEVISVVQSCPEPGLAILSMGKRDVSYDLDLPVPEWRAQLGDIQTRKVPAHWVVSALNDQHAYLQFDAHTPQDQHPMVGQLVGCGVSHPCTTFDKWRWMPVVDDAYLVVDAVSVNF</sequence>
<evidence type="ECO:0000313" key="2">
    <source>
        <dbReference type="EMBL" id="PVE44476.1"/>
    </source>
</evidence>
<dbReference type="Pfam" id="PF14031">
    <property type="entry name" value="D-ser_dehydrat"/>
    <property type="match status" value="1"/>
</dbReference>
<feature type="domain" description="D-serine dehydratase-like" evidence="1">
    <location>
        <begin position="305"/>
        <end position="408"/>
    </location>
</feature>
<proteinExistence type="predicted"/>
<reference evidence="2" key="1">
    <citation type="submission" date="2017-04" db="EMBL/GenBank/DDBJ databases">
        <title>Unexpected and diverse lifestyles within the genus Limnohabitans.</title>
        <authorList>
            <person name="Kasalicky V."/>
            <person name="Mehrshad M."/>
            <person name="Andrei S.-A."/>
            <person name="Salcher M."/>
            <person name="Kratochvilova H."/>
            <person name="Simek K."/>
            <person name="Ghai R."/>
        </authorList>
    </citation>
    <scope>NUCLEOTIDE SEQUENCE [LARGE SCALE GENOMIC DNA]</scope>
    <source>
        <strain evidence="2">II-D5</strain>
    </source>
</reference>
<name>A0A2T7UIG8_9BURK</name>
<accession>A0A2T7UIG8</accession>
<dbReference type="SUPFAM" id="SSF51419">
    <property type="entry name" value="PLP-binding barrel"/>
    <property type="match status" value="1"/>
</dbReference>
<dbReference type="OrthoDB" id="9811417at2"/>
<dbReference type="InterPro" id="IPR042208">
    <property type="entry name" value="D-ser_dehydrat-like_sf"/>
</dbReference>
<dbReference type="Gene3D" id="2.40.37.20">
    <property type="entry name" value="D-serine dehydratase-like domain"/>
    <property type="match status" value="1"/>
</dbReference>
<dbReference type="InterPro" id="IPR026956">
    <property type="entry name" value="D-ser_dehydrat-like_dom"/>
</dbReference>
<dbReference type="InterPro" id="IPR051466">
    <property type="entry name" value="D-amino_acid_metab_enzyme"/>
</dbReference>